<evidence type="ECO:0000256" key="2">
    <source>
        <dbReference type="ARBA" id="ARBA00023015"/>
    </source>
</evidence>
<dbReference type="InterPro" id="IPR021153">
    <property type="entry name" value="HrcA_C"/>
</dbReference>
<proteinExistence type="inferred from homology"/>
<protein>
    <recommendedName>
        <fullName evidence="5">Heat-inducible transcription repressor HrcA</fullName>
    </recommendedName>
</protein>
<evidence type="ECO:0000256" key="4">
    <source>
        <dbReference type="ARBA" id="ARBA00023163"/>
    </source>
</evidence>
<sequence>MPTKRQAMILAEIVRIYNETGQPVGSKTLMNQLPIHISSATIRNEMAVLEDDGLITKNHTSSGRVPSTAGYRYYLDNLVQPSAVPRPVFDKIAQNFNHDYREIDDIVKQAATILSSLTNYTAISLGPENAQVTLTGFRVIPLGSDQIIAILATSAGTVESRVYRITGQLDTDDLEKAVRIINDQLVGLPINQVKTKLVTEIPRLLSQYLHSATGFLDLFGDVLKRAAAQHYYIGGRSNLLNFVQPDELDQLKSIYQLLDKESVLPSLLDLDQAATDDEIKQPPMTDHRILGPISVRLGDEFNNSLLSDYGLITAKYHVGQHGDGMIAILGPTSMPYSQLIGLMQLFSDELVKKLFEYYGYFHTDDS</sequence>
<dbReference type="InterPro" id="IPR029016">
    <property type="entry name" value="GAF-like_dom_sf"/>
</dbReference>
<keyword evidence="4 5" id="KW-0804">Transcription</keyword>
<keyword evidence="2 5" id="KW-0805">Transcription regulation</keyword>
<accession>A0ABW4BLU4</accession>
<evidence type="ECO:0000256" key="3">
    <source>
        <dbReference type="ARBA" id="ARBA00023016"/>
    </source>
</evidence>
<comment type="similarity">
    <text evidence="5">Belongs to the HrcA family.</text>
</comment>
<dbReference type="InterPro" id="IPR036390">
    <property type="entry name" value="WH_DNA-bd_sf"/>
</dbReference>
<name>A0ABW4BLU4_9LACO</name>
<dbReference type="EMBL" id="JBHTOH010000037">
    <property type="protein sequence ID" value="MFD1411195.1"/>
    <property type="molecule type" value="Genomic_DNA"/>
</dbReference>
<feature type="domain" description="Heat-inducible transcription repressor HrcA C-terminal" evidence="6">
    <location>
        <begin position="104"/>
        <end position="340"/>
    </location>
</feature>
<dbReference type="SUPFAM" id="SSF46785">
    <property type="entry name" value="Winged helix' DNA-binding domain"/>
    <property type="match status" value="1"/>
</dbReference>
<evidence type="ECO:0000256" key="5">
    <source>
        <dbReference type="HAMAP-Rule" id="MF_00081"/>
    </source>
</evidence>
<dbReference type="RefSeq" id="WP_125648664.1">
    <property type="nucleotide sequence ID" value="NZ_JBHTOH010000037.1"/>
</dbReference>
<comment type="function">
    <text evidence="5">Negative regulator of class I heat shock genes (grpE-dnaK-dnaJ and groELS operons). Prevents heat-shock induction of these operons.</text>
</comment>
<dbReference type="PANTHER" id="PTHR34824">
    <property type="entry name" value="HEAT-INDUCIBLE TRANSCRIPTION REPRESSOR HRCA"/>
    <property type="match status" value="1"/>
</dbReference>
<evidence type="ECO:0000256" key="1">
    <source>
        <dbReference type="ARBA" id="ARBA00022491"/>
    </source>
</evidence>
<dbReference type="Pfam" id="PF01628">
    <property type="entry name" value="HrcA"/>
    <property type="match status" value="1"/>
</dbReference>
<dbReference type="NCBIfam" id="TIGR00331">
    <property type="entry name" value="hrcA"/>
    <property type="match status" value="1"/>
</dbReference>
<dbReference type="PIRSF" id="PIRSF005485">
    <property type="entry name" value="HrcA"/>
    <property type="match status" value="1"/>
</dbReference>
<organism evidence="7 8">
    <name type="scientific">Lapidilactobacillus gannanensis</name>
    <dbReference type="NCBI Taxonomy" id="2486002"/>
    <lineage>
        <taxon>Bacteria</taxon>
        <taxon>Bacillati</taxon>
        <taxon>Bacillota</taxon>
        <taxon>Bacilli</taxon>
        <taxon>Lactobacillales</taxon>
        <taxon>Lactobacillaceae</taxon>
        <taxon>Lapidilactobacillus</taxon>
    </lineage>
</organism>
<dbReference type="Proteomes" id="UP001597191">
    <property type="component" value="Unassembled WGS sequence"/>
</dbReference>
<dbReference type="InterPro" id="IPR002571">
    <property type="entry name" value="HrcA"/>
</dbReference>
<dbReference type="Gene3D" id="1.10.10.10">
    <property type="entry name" value="Winged helix-like DNA-binding domain superfamily/Winged helix DNA-binding domain"/>
    <property type="match status" value="1"/>
</dbReference>
<comment type="caution">
    <text evidence="7">The sequence shown here is derived from an EMBL/GenBank/DDBJ whole genome shotgun (WGS) entry which is preliminary data.</text>
</comment>
<dbReference type="InterPro" id="IPR023120">
    <property type="entry name" value="WHTH_transcript_rep_HrcA_IDD"/>
</dbReference>
<dbReference type="Gene3D" id="3.30.390.60">
    <property type="entry name" value="Heat-inducible transcription repressor hrca homolog, domain 3"/>
    <property type="match status" value="1"/>
</dbReference>
<dbReference type="PANTHER" id="PTHR34824:SF1">
    <property type="entry name" value="HEAT-INDUCIBLE TRANSCRIPTION REPRESSOR HRCA"/>
    <property type="match status" value="1"/>
</dbReference>
<keyword evidence="8" id="KW-1185">Reference proteome</keyword>
<reference evidence="8" key="1">
    <citation type="journal article" date="2019" name="Int. J. Syst. Evol. Microbiol.">
        <title>The Global Catalogue of Microorganisms (GCM) 10K type strain sequencing project: providing services to taxonomists for standard genome sequencing and annotation.</title>
        <authorList>
            <consortium name="The Broad Institute Genomics Platform"/>
            <consortium name="The Broad Institute Genome Sequencing Center for Infectious Disease"/>
            <person name="Wu L."/>
            <person name="Ma J."/>
        </authorList>
    </citation>
    <scope>NUCLEOTIDE SEQUENCE [LARGE SCALE GENOMIC DNA]</scope>
    <source>
        <strain evidence="8">CCM 8937</strain>
    </source>
</reference>
<keyword evidence="1 5" id="KW-0678">Repressor</keyword>
<evidence type="ECO:0000259" key="6">
    <source>
        <dbReference type="Pfam" id="PF01628"/>
    </source>
</evidence>
<evidence type="ECO:0000313" key="7">
    <source>
        <dbReference type="EMBL" id="MFD1411195.1"/>
    </source>
</evidence>
<dbReference type="Gene3D" id="3.30.450.40">
    <property type="match status" value="1"/>
</dbReference>
<gene>
    <name evidence="5 7" type="primary">hrcA</name>
    <name evidence="7" type="ORF">ACFQ4R_06225</name>
</gene>
<dbReference type="HAMAP" id="MF_00081">
    <property type="entry name" value="HrcA"/>
    <property type="match status" value="1"/>
</dbReference>
<keyword evidence="3 5" id="KW-0346">Stress response</keyword>
<dbReference type="SUPFAM" id="SSF55781">
    <property type="entry name" value="GAF domain-like"/>
    <property type="match status" value="1"/>
</dbReference>
<evidence type="ECO:0000313" key="8">
    <source>
        <dbReference type="Proteomes" id="UP001597191"/>
    </source>
</evidence>
<dbReference type="InterPro" id="IPR036388">
    <property type="entry name" value="WH-like_DNA-bd_sf"/>
</dbReference>